<dbReference type="KEGG" id="vg:6870727"/>
<sequence>MISIRQIRNALIKKLGGYTNIDLNYEKALQAAATYRQTSDIYQRKLARIKGRVAAYDVRDDFGRKVRVEDLLA</sequence>
<dbReference type="GeneID" id="6870727"/>
<evidence type="ECO:0000313" key="2">
    <source>
        <dbReference type="Proteomes" id="UP000001854"/>
    </source>
</evidence>
<dbReference type="EMBL" id="AB451219">
    <property type="protein sequence ID" value="BAG70381.1"/>
    <property type="molecule type" value="Genomic_DNA"/>
</dbReference>
<dbReference type="Proteomes" id="UP000001854">
    <property type="component" value="Segment"/>
</dbReference>
<name>B5BTV9_9CAUD</name>
<dbReference type="RefSeq" id="YP_002213712.1">
    <property type="nucleotide sequence ID" value="NC_011201.1"/>
</dbReference>
<reference evidence="1 2" key="1">
    <citation type="journal article" date="2009" name="J. Bacteriol.">
        <title>Genomic characterization of Ralstonia solanacearum phage phiRSB1, a T7-like wide-host-range phage.</title>
        <authorList>
            <person name="Kawasaki T."/>
            <person name="Shimizu M."/>
            <person name="Satsuma H."/>
            <person name="Fujiwara A."/>
            <person name="Fujie M."/>
            <person name="Usami S."/>
            <person name="Yamada T."/>
        </authorList>
    </citation>
    <scope>NUCLEOTIDE SEQUENCE [LARGE SCALE GENOMIC DNA]</scope>
</reference>
<evidence type="ECO:0000313" key="1">
    <source>
        <dbReference type="EMBL" id="BAG70381.1"/>
    </source>
</evidence>
<protein>
    <submittedName>
        <fullName evidence="1">Uncharacterized protein</fullName>
    </submittedName>
</protein>
<organism evidence="1 2">
    <name type="scientific">Ralstonia phage RSB1</name>
    <dbReference type="NCBI Taxonomy" id="551790"/>
    <lineage>
        <taxon>Viruses</taxon>
        <taxon>Duplodnaviria</taxon>
        <taxon>Heunggongvirae</taxon>
        <taxon>Uroviricota</taxon>
        <taxon>Caudoviricetes</taxon>
        <taxon>Autographivirales</taxon>
        <taxon>Autonotataviridae</taxon>
        <taxon>Okabevirinae</taxon>
        <taxon>Higashivirus</taxon>
        <taxon>Higashivirus RSB1</taxon>
    </lineage>
</organism>
<proteinExistence type="predicted"/>
<accession>B5BTV9</accession>
<keyword evidence="2" id="KW-1185">Reference proteome</keyword>